<feature type="transmembrane region" description="Helical" evidence="1">
    <location>
        <begin position="50"/>
        <end position="74"/>
    </location>
</feature>
<feature type="transmembrane region" description="Helical" evidence="1">
    <location>
        <begin position="12"/>
        <end position="30"/>
    </location>
</feature>
<evidence type="ECO:0000256" key="1">
    <source>
        <dbReference type="SAM" id="Phobius"/>
    </source>
</evidence>
<sequence>MITATSARRGPVRALVVVTYLAMITVNVLANALPLNGRSTGEVSEAYPNLFTPAGLTFSIWGVIYLLLGLHVLFQLGLFRGSQPGGERSALMNRVGLLFAISSAANTGWIFAWHYEMMPLSVLLIAVILVCLILITNSLRAAQLSARERWFVAVPFSVYFGWTTVATVANVTVLLVSRSWDGFGLAESVWAAIVVVVATVIGTVTTLRNQDFGYGLVLIWAYCGILIRHTSASGLDGRYPVVVAVVVVSLLVFVIAEVVVVSRRKSAISR</sequence>
<dbReference type="PANTHER" id="PTHR33802:SF1">
    <property type="entry name" value="XK-RELATED PROTEIN"/>
    <property type="match status" value="1"/>
</dbReference>
<reference evidence="2 3" key="1">
    <citation type="journal article" date="2018" name="Sci. Rep.">
        <title>Extensive genomic diversity among Mycobacterium marinum strains revealed by whole genome sequencing.</title>
        <authorList>
            <person name="Das S."/>
            <person name="Pettersson B.M."/>
            <person name="Behra P.R."/>
            <person name="Mallick A."/>
            <person name="Cheramie M."/>
            <person name="Ramesh M."/>
            <person name="Shirreff L."/>
            <person name="DuCote T."/>
            <person name="Dasgupta S."/>
            <person name="Ennis D.G."/>
            <person name="Kirsebom L.A."/>
        </authorList>
    </citation>
    <scope>NUCLEOTIDE SEQUENCE [LARGE SCALE GENOMIC DNA]</scope>
    <source>
        <strain evidence="2 3">Davis1</strain>
    </source>
</reference>
<comment type="caution">
    <text evidence="2">The sequence shown here is derived from an EMBL/GenBank/DDBJ whole genome shotgun (WGS) entry which is preliminary data.</text>
</comment>
<dbReference type="AlphaFoldDB" id="A0A3E2MRR3"/>
<keyword evidence="1" id="KW-0812">Transmembrane</keyword>
<feature type="transmembrane region" description="Helical" evidence="1">
    <location>
        <begin position="120"/>
        <end position="139"/>
    </location>
</feature>
<evidence type="ECO:0008006" key="4">
    <source>
        <dbReference type="Google" id="ProtNLM"/>
    </source>
</evidence>
<feature type="transmembrane region" description="Helical" evidence="1">
    <location>
        <begin position="188"/>
        <end position="205"/>
    </location>
</feature>
<organism evidence="2 3">
    <name type="scientific">Mycobacterium marinum</name>
    <dbReference type="NCBI Taxonomy" id="1781"/>
    <lineage>
        <taxon>Bacteria</taxon>
        <taxon>Bacillati</taxon>
        <taxon>Actinomycetota</taxon>
        <taxon>Actinomycetes</taxon>
        <taxon>Mycobacteriales</taxon>
        <taxon>Mycobacteriaceae</taxon>
        <taxon>Mycobacterium</taxon>
        <taxon>Mycobacterium ulcerans group</taxon>
    </lineage>
</organism>
<keyword evidence="1" id="KW-1133">Transmembrane helix</keyword>
<dbReference type="RefSeq" id="WP_117432949.1">
    <property type="nucleotide sequence ID" value="NZ_BQLC01000092.1"/>
</dbReference>
<feature type="transmembrane region" description="Helical" evidence="1">
    <location>
        <begin position="151"/>
        <end position="176"/>
    </location>
</feature>
<feature type="transmembrane region" description="Helical" evidence="1">
    <location>
        <begin position="95"/>
        <end position="114"/>
    </location>
</feature>
<dbReference type="Proteomes" id="UP000257451">
    <property type="component" value="Unassembled WGS sequence"/>
</dbReference>
<proteinExistence type="predicted"/>
<keyword evidence="1" id="KW-0472">Membrane</keyword>
<name>A0A3E2MRR3_MYCMR</name>
<feature type="transmembrane region" description="Helical" evidence="1">
    <location>
        <begin position="241"/>
        <end position="261"/>
    </location>
</feature>
<dbReference type="PANTHER" id="PTHR33802">
    <property type="entry name" value="SI:CH211-161H7.5-RELATED"/>
    <property type="match status" value="1"/>
</dbReference>
<evidence type="ECO:0000313" key="2">
    <source>
        <dbReference type="EMBL" id="RFZ36309.1"/>
    </source>
</evidence>
<gene>
    <name evidence="2" type="ORF">DAVIS_04035</name>
</gene>
<feature type="transmembrane region" description="Helical" evidence="1">
    <location>
        <begin position="212"/>
        <end position="229"/>
    </location>
</feature>
<evidence type="ECO:0000313" key="3">
    <source>
        <dbReference type="Proteomes" id="UP000257451"/>
    </source>
</evidence>
<protein>
    <recommendedName>
        <fullName evidence="4">Lantibiotic ABC transporter permease</fullName>
    </recommendedName>
</protein>
<dbReference type="EMBL" id="PEDF01000150">
    <property type="protein sequence ID" value="RFZ36309.1"/>
    <property type="molecule type" value="Genomic_DNA"/>
</dbReference>
<accession>A0A3E2MRR3</accession>